<keyword evidence="7" id="KW-1185">Reference proteome</keyword>
<dbReference type="AlphaFoldDB" id="A0A5J9WRR0"/>
<dbReference type="InterPro" id="IPR001245">
    <property type="entry name" value="Ser-Thr/Tyr_kinase_cat_dom"/>
</dbReference>
<dbReference type="SMART" id="SM00220">
    <property type="entry name" value="S_TKc"/>
    <property type="match status" value="1"/>
</dbReference>
<dbReference type="InterPro" id="IPR013320">
    <property type="entry name" value="ConA-like_dom_sf"/>
</dbReference>
<feature type="non-terminal residue" evidence="6">
    <location>
        <position position="771"/>
    </location>
</feature>
<keyword evidence="1" id="KW-0547">Nucleotide-binding</keyword>
<dbReference type="GO" id="GO:0005524">
    <property type="term" value="F:ATP binding"/>
    <property type="evidence" value="ECO:0007669"/>
    <property type="project" value="UniProtKB-KW"/>
</dbReference>
<dbReference type="SUPFAM" id="SSF56112">
    <property type="entry name" value="Protein kinase-like (PK-like)"/>
    <property type="match status" value="1"/>
</dbReference>
<evidence type="ECO:0000256" key="4">
    <source>
        <dbReference type="SAM" id="SignalP"/>
    </source>
</evidence>
<comment type="caution">
    <text evidence="6">The sequence shown here is derived from an EMBL/GenBank/DDBJ whole genome shotgun (WGS) entry which is preliminary data.</text>
</comment>
<name>A0A5J9WRR0_9POAL</name>
<dbReference type="InterPro" id="IPR050528">
    <property type="entry name" value="L-type_Lectin-RKs"/>
</dbReference>
<evidence type="ECO:0000256" key="3">
    <source>
        <dbReference type="SAM" id="Phobius"/>
    </source>
</evidence>
<evidence type="ECO:0000259" key="5">
    <source>
        <dbReference type="PROSITE" id="PS50011"/>
    </source>
</evidence>
<dbReference type="GO" id="GO:0004672">
    <property type="term" value="F:protein kinase activity"/>
    <property type="evidence" value="ECO:0007669"/>
    <property type="project" value="InterPro"/>
</dbReference>
<sequence length="771" mass="84490">MPGPAGVARRVLLAAVLCGVVASARASCSDSGNRSDVVSVCFPSFKGVDNGDNRFNLSWDAGIVDGALHLTVDDVHKPPVNYTPGDDGRLGGGIILQRPSILLLVTPSYPDPYQYGYLHPYCNPYRYRPPSRPDMSFNTTFTMSVSRSRNQSTTENDDGGGLVFEILPEVLATASAGGGSYKLLASTTSGNISVELGEHNTDESRRSSGMYVSITPAPTRDAPPANYTVWIDYDGKSQTIWVYVDKGNKPKPAEATLRALNIISMLSWGSYGYRSYYFGLFASKDRRLPSCQPVIYSWSLMADKISDSEPTYVPVPTPMESDQDRKRGIGEGWFVAIVVSSVLLGVAAAAATVFHFRDHIVATVSAAARALESRYQALKMKMKLSRALRRLPGVPREFRYADVKRATMNFDESMRLGRGGFGAVYRGTVLISTTTGDGEDDGPRQRSPVEIAVKKFTRKEDRGYEDFLAEVAIINRLRHKNIVPLIGWCYENGKLLLIYQYMPNGSLDQHLFRKNRHEHLPPLRWETRYNIIGDVAAGLHYVHHEYERVVLHRDIKASNIMLDDAFGGRLGDFGLAGVVGFNNNSTTDIGVAGTWGFIAPEYAVSHRATRQTDVYAFGVLVLEVVTGKRSLSAADAPFPVLADWVWSLHGQGRLLEAVDDELMSCSSEAEEFNANDDATRLLLLGLACSNPKPSDRPSMAEVVQVIGKSMPPPNVPLVKPAVLWPPEGELELGDNSDDDLTGVSHRKGTESHGGFVISIGSLEISIGRSRK</sequence>
<dbReference type="EMBL" id="RWGY01000002">
    <property type="protein sequence ID" value="TVU50565.1"/>
    <property type="molecule type" value="Genomic_DNA"/>
</dbReference>
<dbReference type="PANTHER" id="PTHR27007">
    <property type="match status" value="1"/>
</dbReference>
<dbReference type="InterPro" id="IPR000719">
    <property type="entry name" value="Prot_kinase_dom"/>
</dbReference>
<feature type="domain" description="Protein kinase" evidence="5">
    <location>
        <begin position="410"/>
        <end position="718"/>
    </location>
</feature>
<dbReference type="OrthoDB" id="688481at2759"/>
<evidence type="ECO:0000256" key="2">
    <source>
        <dbReference type="ARBA" id="ARBA00022840"/>
    </source>
</evidence>
<dbReference type="PROSITE" id="PS00108">
    <property type="entry name" value="PROTEIN_KINASE_ST"/>
    <property type="match status" value="1"/>
</dbReference>
<reference evidence="6 7" key="1">
    <citation type="journal article" date="2019" name="Sci. Rep.">
        <title>A high-quality genome of Eragrostis curvula grass provides insights into Poaceae evolution and supports new strategies to enhance forage quality.</title>
        <authorList>
            <person name="Carballo J."/>
            <person name="Santos B.A.C.M."/>
            <person name="Zappacosta D."/>
            <person name="Garbus I."/>
            <person name="Selva J.P."/>
            <person name="Gallo C.A."/>
            <person name="Diaz A."/>
            <person name="Albertini E."/>
            <person name="Caccamo M."/>
            <person name="Echenique V."/>
        </authorList>
    </citation>
    <scope>NUCLEOTIDE SEQUENCE [LARGE SCALE GENOMIC DNA]</scope>
    <source>
        <strain evidence="7">cv. Victoria</strain>
        <tissue evidence="6">Leaf</tissue>
    </source>
</reference>
<feature type="signal peptide" evidence="4">
    <location>
        <begin position="1"/>
        <end position="26"/>
    </location>
</feature>
<dbReference type="Gramene" id="TVU50565">
    <property type="protein sequence ID" value="TVU50565"/>
    <property type="gene ID" value="EJB05_01942"/>
</dbReference>
<accession>A0A5J9WRR0</accession>
<dbReference type="InterPro" id="IPR011009">
    <property type="entry name" value="Kinase-like_dom_sf"/>
</dbReference>
<evidence type="ECO:0000256" key="1">
    <source>
        <dbReference type="ARBA" id="ARBA00022741"/>
    </source>
</evidence>
<keyword evidence="3" id="KW-0472">Membrane</keyword>
<dbReference type="SUPFAM" id="SSF49899">
    <property type="entry name" value="Concanavalin A-like lectins/glucanases"/>
    <property type="match status" value="1"/>
</dbReference>
<dbReference type="Gene3D" id="3.30.200.20">
    <property type="entry name" value="Phosphorylase Kinase, domain 1"/>
    <property type="match status" value="1"/>
</dbReference>
<dbReference type="CDD" id="cd14066">
    <property type="entry name" value="STKc_IRAK"/>
    <property type="match status" value="1"/>
</dbReference>
<dbReference type="GO" id="GO:0051707">
    <property type="term" value="P:response to other organism"/>
    <property type="evidence" value="ECO:0007669"/>
    <property type="project" value="UniProtKB-ARBA"/>
</dbReference>
<dbReference type="Pfam" id="PF07714">
    <property type="entry name" value="PK_Tyr_Ser-Thr"/>
    <property type="match status" value="1"/>
</dbReference>
<dbReference type="Proteomes" id="UP000324897">
    <property type="component" value="Chromosome 6"/>
</dbReference>
<gene>
    <name evidence="6" type="ORF">EJB05_01942</name>
</gene>
<dbReference type="Gene3D" id="1.10.510.10">
    <property type="entry name" value="Transferase(Phosphotransferase) domain 1"/>
    <property type="match status" value="1"/>
</dbReference>
<evidence type="ECO:0000313" key="7">
    <source>
        <dbReference type="Proteomes" id="UP000324897"/>
    </source>
</evidence>
<dbReference type="FunFam" id="1.10.510.10:FF:000444">
    <property type="entry name" value="probable L-type lectin-domain containing receptor kinase S.5"/>
    <property type="match status" value="1"/>
</dbReference>
<keyword evidence="4" id="KW-0732">Signal</keyword>
<proteinExistence type="predicted"/>
<feature type="non-terminal residue" evidence="6">
    <location>
        <position position="1"/>
    </location>
</feature>
<feature type="transmembrane region" description="Helical" evidence="3">
    <location>
        <begin position="333"/>
        <end position="356"/>
    </location>
</feature>
<organism evidence="6 7">
    <name type="scientific">Eragrostis curvula</name>
    <name type="common">weeping love grass</name>
    <dbReference type="NCBI Taxonomy" id="38414"/>
    <lineage>
        <taxon>Eukaryota</taxon>
        <taxon>Viridiplantae</taxon>
        <taxon>Streptophyta</taxon>
        <taxon>Embryophyta</taxon>
        <taxon>Tracheophyta</taxon>
        <taxon>Spermatophyta</taxon>
        <taxon>Magnoliopsida</taxon>
        <taxon>Liliopsida</taxon>
        <taxon>Poales</taxon>
        <taxon>Poaceae</taxon>
        <taxon>PACMAD clade</taxon>
        <taxon>Chloridoideae</taxon>
        <taxon>Eragrostideae</taxon>
        <taxon>Eragrostidinae</taxon>
        <taxon>Eragrostis</taxon>
    </lineage>
</organism>
<dbReference type="PROSITE" id="PS50011">
    <property type="entry name" value="PROTEIN_KINASE_DOM"/>
    <property type="match status" value="1"/>
</dbReference>
<dbReference type="InterPro" id="IPR008271">
    <property type="entry name" value="Ser/Thr_kinase_AS"/>
</dbReference>
<keyword evidence="3" id="KW-0812">Transmembrane</keyword>
<protein>
    <recommendedName>
        <fullName evidence="5">Protein kinase domain-containing protein</fullName>
    </recommendedName>
</protein>
<evidence type="ECO:0000313" key="6">
    <source>
        <dbReference type="EMBL" id="TVU50565.1"/>
    </source>
</evidence>
<feature type="chain" id="PRO_5023883776" description="Protein kinase domain-containing protein" evidence="4">
    <location>
        <begin position="27"/>
        <end position="771"/>
    </location>
</feature>
<dbReference type="Gene3D" id="2.60.120.200">
    <property type="match status" value="1"/>
</dbReference>
<keyword evidence="2" id="KW-0067">ATP-binding</keyword>
<keyword evidence="3" id="KW-1133">Transmembrane helix</keyword>